<accession>A0A8S1DIH5</accession>
<evidence type="ECO:0000256" key="2">
    <source>
        <dbReference type="SAM" id="SignalP"/>
    </source>
</evidence>
<keyword evidence="2" id="KW-0732">Signal</keyword>
<dbReference type="EMBL" id="CADEPI010000218">
    <property type="protein sequence ID" value="CAB3380841.1"/>
    <property type="molecule type" value="Genomic_DNA"/>
</dbReference>
<comment type="caution">
    <text evidence="3">The sequence shown here is derived from an EMBL/GenBank/DDBJ whole genome shotgun (WGS) entry which is preliminary data.</text>
</comment>
<dbReference type="Proteomes" id="UP000494165">
    <property type="component" value="Unassembled WGS sequence"/>
</dbReference>
<feature type="chain" id="PRO_5035946770" evidence="2">
    <location>
        <begin position="24"/>
        <end position="73"/>
    </location>
</feature>
<reference evidence="3 4" key="1">
    <citation type="submission" date="2020-04" db="EMBL/GenBank/DDBJ databases">
        <authorList>
            <person name="Alioto T."/>
            <person name="Alioto T."/>
            <person name="Gomez Garrido J."/>
        </authorList>
    </citation>
    <scope>NUCLEOTIDE SEQUENCE [LARGE SCALE GENOMIC DNA]</scope>
</reference>
<keyword evidence="4" id="KW-1185">Reference proteome</keyword>
<organism evidence="3 4">
    <name type="scientific">Cloeon dipterum</name>
    <dbReference type="NCBI Taxonomy" id="197152"/>
    <lineage>
        <taxon>Eukaryota</taxon>
        <taxon>Metazoa</taxon>
        <taxon>Ecdysozoa</taxon>
        <taxon>Arthropoda</taxon>
        <taxon>Hexapoda</taxon>
        <taxon>Insecta</taxon>
        <taxon>Pterygota</taxon>
        <taxon>Palaeoptera</taxon>
        <taxon>Ephemeroptera</taxon>
        <taxon>Pisciforma</taxon>
        <taxon>Baetidae</taxon>
        <taxon>Cloeon</taxon>
    </lineage>
</organism>
<evidence type="ECO:0000313" key="3">
    <source>
        <dbReference type="EMBL" id="CAB3380841.1"/>
    </source>
</evidence>
<protein>
    <submittedName>
        <fullName evidence="3">Uncharacterized protein</fullName>
    </submittedName>
</protein>
<evidence type="ECO:0000256" key="1">
    <source>
        <dbReference type="SAM" id="MobiDB-lite"/>
    </source>
</evidence>
<evidence type="ECO:0000313" key="4">
    <source>
        <dbReference type="Proteomes" id="UP000494165"/>
    </source>
</evidence>
<feature type="region of interest" description="Disordered" evidence="1">
    <location>
        <begin position="29"/>
        <end position="56"/>
    </location>
</feature>
<proteinExistence type="predicted"/>
<gene>
    <name evidence="3" type="ORF">CLODIP_2_CD03787</name>
</gene>
<dbReference type="AlphaFoldDB" id="A0A8S1DIH5"/>
<name>A0A8S1DIH5_9INSE</name>
<feature type="signal peptide" evidence="2">
    <location>
        <begin position="1"/>
        <end position="23"/>
    </location>
</feature>
<sequence length="73" mass="8358">MKFTAAFLCVFLFLAAILSGAMGQRNNRIRSSQQRYRPNSQQVGISNIADGPRRNQCPRGYIRVRGQCRYYQG</sequence>